<dbReference type="SUPFAM" id="SSF53335">
    <property type="entry name" value="S-adenosyl-L-methionine-dependent methyltransferases"/>
    <property type="match status" value="1"/>
</dbReference>
<gene>
    <name evidence="7" type="ORF">SAMN05216313_13214</name>
</gene>
<dbReference type="GO" id="GO:0008170">
    <property type="term" value="F:N-methyltransferase activity"/>
    <property type="evidence" value="ECO:0007669"/>
    <property type="project" value="InterPro"/>
</dbReference>
<dbReference type="PANTHER" id="PTHR13370">
    <property type="entry name" value="RNA METHYLASE-RELATED"/>
    <property type="match status" value="1"/>
</dbReference>
<dbReference type="GO" id="GO:0005737">
    <property type="term" value="C:cytoplasm"/>
    <property type="evidence" value="ECO:0007669"/>
    <property type="project" value="TreeGrafter"/>
</dbReference>
<keyword evidence="2 7" id="KW-0489">Methyltransferase</keyword>
<sequence length="402" mass="45950">MVIRDDCLNALKKMEGESIDMVYLDPPFFTQKEQHLKDSDGREYTFSDRWESRESYLRFMRLRLEEIKRVLKKNGSIFLHCDDSASHYLRLIMDEVFGENHFRSEIIWTYKRWSNSRKGLIPGHQTIFYYTKTANFKFNTIYNAYSPTTNIDQILQERVRDTYGKASYKYDDEGNVVLAREKKGVPMSDVWEIPFLNPKAKERTGYPTQKPVELLERIIRISTDPGDCVLDPFCGSGTTLVAAKLLGRNYVGIDSNPSAVRLCGQRLECPAKTESRLLKVGIDSYKTKTEEELALLNTLGCDVVQRNKGIDGILKTYYRNAPVAVKIQKKHESLQEAADLLCRAGNKKRCSFLVLVRTSRSAGDQEAAVPANMIVMDSPELLLENELSNQCSLYGVKSAQML</sequence>
<dbReference type="Pfam" id="PF01555">
    <property type="entry name" value="N6_N4_Mtase"/>
    <property type="match status" value="1"/>
</dbReference>
<keyword evidence="4" id="KW-0680">Restriction system</keyword>
<comment type="similarity">
    <text evidence="1 5">Belongs to the N(4)/N(6)-methyltransferase family.</text>
</comment>
<evidence type="ECO:0000313" key="8">
    <source>
        <dbReference type="Proteomes" id="UP000198508"/>
    </source>
</evidence>
<dbReference type="AlphaFoldDB" id="A0A1I0JL83"/>
<dbReference type="Proteomes" id="UP000198508">
    <property type="component" value="Unassembled WGS sequence"/>
</dbReference>
<dbReference type="GO" id="GO:0032259">
    <property type="term" value="P:methylation"/>
    <property type="evidence" value="ECO:0007669"/>
    <property type="project" value="UniProtKB-KW"/>
</dbReference>
<organism evidence="7 8">
    <name type="scientific">Enterocloster lavalensis</name>
    <dbReference type="NCBI Taxonomy" id="460384"/>
    <lineage>
        <taxon>Bacteria</taxon>
        <taxon>Bacillati</taxon>
        <taxon>Bacillota</taxon>
        <taxon>Clostridia</taxon>
        <taxon>Lachnospirales</taxon>
        <taxon>Lachnospiraceae</taxon>
        <taxon>Enterocloster</taxon>
    </lineage>
</organism>
<evidence type="ECO:0000256" key="3">
    <source>
        <dbReference type="ARBA" id="ARBA00022679"/>
    </source>
</evidence>
<dbReference type="FunFam" id="3.40.50.150:FF:000347">
    <property type="entry name" value="Methyltransferase"/>
    <property type="match status" value="1"/>
</dbReference>
<keyword evidence="3 7" id="KW-0808">Transferase</keyword>
<name>A0A1I0JL83_9FIRM</name>
<dbReference type="GO" id="GO:0003677">
    <property type="term" value="F:DNA binding"/>
    <property type="evidence" value="ECO:0007669"/>
    <property type="project" value="InterPro"/>
</dbReference>
<dbReference type="CDD" id="cd02440">
    <property type="entry name" value="AdoMet_MTases"/>
    <property type="match status" value="1"/>
</dbReference>
<evidence type="ECO:0000256" key="2">
    <source>
        <dbReference type="ARBA" id="ARBA00022603"/>
    </source>
</evidence>
<proteinExistence type="inferred from homology"/>
<dbReference type="GO" id="GO:0009307">
    <property type="term" value="P:DNA restriction-modification system"/>
    <property type="evidence" value="ECO:0007669"/>
    <property type="project" value="UniProtKB-KW"/>
</dbReference>
<evidence type="ECO:0000256" key="5">
    <source>
        <dbReference type="RuleBase" id="RU362026"/>
    </source>
</evidence>
<feature type="domain" description="DNA methylase N-4/N-6" evidence="6">
    <location>
        <begin position="19"/>
        <end position="262"/>
    </location>
</feature>
<dbReference type="InterPro" id="IPR029063">
    <property type="entry name" value="SAM-dependent_MTases_sf"/>
</dbReference>
<evidence type="ECO:0000259" key="6">
    <source>
        <dbReference type="Pfam" id="PF01555"/>
    </source>
</evidence>
<dbReference type="EC" id="2.1.1.-" evidence="5"/>
<dbReference type="Gene3D" id="3.40.50.150">
    <property type="entry name" value="Vaccinia Virus protein VP39"/>
    <property type="match status" value="1"/>
</dbReference>
<evidence type="ECO:0000256" key="4">
    <source>
        <dbReference type="ARBA" id="ARBA00022747"/>
    </source>
</evidence>
<dbReference type="PRINTS" id="PR00508">
    <property type="entry name" value="S21N4MTFRASE"/>
</dbReference>
<dbReference type="InterPro" id="IPR001091">
    <property type="entry name" value="RM_Methyltransferase"/>
</dbReference>
<protein>
    <recommendedName>
        <fullName evidence="5">Methyltransferase</fullName>
        <ecNumber evidence="5">2.1.1.-</ecNumber>
    </recommendedName>
</protein>
<dbReference type="PANTHER" id="PTHR13370:SF24">
    <property type="entry name" value="TYPE III RESTRICTION-MODIFICATION ENZYME STYLTI MOD SUBUNIT"/>
    <property type="match status" value="1"/>
</dbReference>
<keyword evidence="8" id="KW-1185">Reference proteome</keyword>
<accession>A0A1I0JL83</accession>
<dbReference type="InterPro" id="IPR002941">
    <property type="entry name" value="DNA_methylase_N4/N6"/>
</dbReference>
<dbReference type="STRING" id="460384.SAMN05216313_13214"/>
<evidence type="ECO:0000256" key="1">
    <source>
        <dbReference type="ARBA" id="ARBA00006594"/>
    </source>
</evidence>
<reference evidence="8" key="1">
    <citation type="submission" date="2016-10" db="EMBL/GenBank/DDBJ databases">
        <authorList>
            <person name="Varghese N."/>
            <person name="Submissions S."/>
        </authorList>
    </citation>
    <scope>NUCLEOTIDE SEQUENCE [LARGE SCALE GENOMIC DNA]</scope>
    <source>
        <strain evidence="8">NLAE-zl-G277</strain>
    </source>
</reference>
<evidence type="ECO:0000313" key="7">
    <source>
        <dbReference type="EMBL" id="SEU11258.1"/>
    </source>
</evidence>
<dbReference type="PROSITE" id="PS00092">
    <property type="entry name" value="N6_MTASE"/>
    <property type="match status" value="1"/>
</dbReference>
<dbReference type="InterPro" id="IPR002052">
    <property type="entry name" value="DNA_methylase_N6_adenine_CS"/>
</dbReference>
<dbReference type="EMBL" id="FOIM01000032">
    <property type="protein sequence ID" value="SEU11258.1"/>
    <property type="molecule type" value="Genomic_DNA"/>
</dbReference>